<gene>
    <name evidence="2" type="primary">Dana\GF12666</name>
    <name evidence="2" type="synonym">dana_GLEANR_12684</name>
    <name evidence="2" type="ORF">GF12666</name>
</gene>
<keyword evidence="3" id="KW-1185">Reference proteome</keyword>
<dbReference type="InParanoid" id="B3MHJ5"/>
<feature type="signal peptide" evidence="1">
    <location>
        <begin position="1"/>
        <end position="19"/>
    </location>
</feature>
<evidence type="ECO:0000256" key="1">
    <source>
        <dbReference type="SAM" id="SignalP"/>
    </source>
</evidence>
<dbReference type="PhylomeDB" id="B3MHJ5"/>
<name>B3MHJ5_DROAN</name>
<keyword evidence="1" id="KW-0732">Signal</keyword>
<dbReference type="GeneID" id="6495515"/>
<reference evidence="2 3" key="1">
    <citation type="journal article" date="2007" name="Nature">
        <title>Evolution of genes and genomes on the Drosophila phylogeny.</title>
        <authorList>
            <consortium name="Drosophila 12 Genomes Consortium"/>
            <person name="Clark A.G."/>
            <person name="Eisen M.B."/>
            <person name="Smith D.R."/>
            <person name="Bergman C.M."/>
            <person name="Oliver B."/>
            <person name="Markow T.A."/>
            <person name="Kaufman T.C."/>
            <person name="Kellis M."/>
            <person name="Gelbart W."/>
            <person name="Iyer V.N."/>
            <person name="Pollard D.A."/>
            <person name="Sackton T.B."/>
            <person name="Larracuente A.M."/>
            <person name="Singh N.D."/>
            <person name="Abad J.P."/>
            <person name="Abt D.N."/>
            <person name="Adryan B."/>
            <person name="Aguade M."/>
            <person name="Akashi H."/>
            <person name="Anderson W.W."/>
            <person name="Aquadro C.F."/>
            <person name="Ardell D.H."/>
            <person name="Arguello R."/>
            <person name="Artieri C.G."/>
            <person name="Barbash D.A."/>
            <person name="Barker D."/>
            <person name="Barsanti P."/>
            <person name="Batterham P."/>
            <person name="Batzoglou S."/>
            <person name="Begun D."/>
            <person name="Bhutkar A."/>
            <person name="Blanco E."/>
            <person name="Bosak S.A."/>
            <person name="Bradley R.K."/>
            <person name="Brand A.D."/>
            <person name="Brent M.R."/>
            <person name="Brooks A.N."/>
            <person name="Brown R.H."/>
            <person name="Butlin R.K."/>
            <person name="Caggese C."/>
            <person name="Calvi B.R."/>
            <person name="Bernardo de Carvalho A."/>
            <person name="Caspi A."/>
            <person name="Castrezana S."/>
            <person name="Celniker S.E."/>
            <person name="Chang J.L."/>
            <person name="Chapple C."/>
            <person name="Chatterji S."/>
            <person name="Chinwalla A."/>
            <person name="Civetta A."/>
            <person name="Clifton S.W."/>
            <person name="Comeron J.M."/>
            <person name="Costello J.C."/>
            <person name="Coyne J.A."/>
            <person name="Daub J."/>
            <person name="David R.G."/>
            <person name="Delcher A.L."/>
            <person name="Delehaunty K."/>
            <person name="Do C.B."/>
            <person name="Ebling H."/>
            <person name="Edwards K."/>
            <person name="Eickbush T."/>
            <person name="Evans J.D."/>
            <person name="Filipski A."/>
            <person name="Findeiss S."/>
            <person name="Freyhult E."/>
            <person name="Fulton L."/>
            <person name="Fulton R."/>
            <person name="Garcia A.C."/>
            <person name="Gardiner A."/>
            <person name="Garfield D.A."/>
            <person name="Garvin B.E."/>
            <person name="Gibson G."/>
            <person name="Gilbert D."/>
            <person name="Gnerre S."/>
            <person name="Godfrey J."/>
            <person name="Good R."/>
            <person name="Gotea V."/>
            <person name="Gravely B."/>
            <person name="Greenberg A.J."/>
            <person name="Griffiths-Jones S."/>
            <person name="Gross S."/>
            <person name="Guigo R."/>
            <person name="Gustafson E.A."/>
            <person name="Haerty W."/>
            <person name="Hahn M.W."/>
            <person name="Halligan D.L."/>
            <person name="Halpern A.L."/>
            <person name="Halter G.M."/>
            <person name="Han M.V."/>
            <person name="Heger A."/>
            <person name="Hillier L."/>
            <person name="Hinrichs A.S."/>
            <person name="Holmes I."/>
            <person name="Hoskins R.A."/>
            <person name="Hubisz M.J."/>
            <person name="Hultmark D."/>
            <person name="Huntley M.A."/>
            <person name="Jaffe D.B."/>
            <person name="Jagadeeshan S."/>
            <person name="Jeck W.R."/>
            <person name="Johnson J."/>
            <person name="Jones C.D."/>
            <person name="Jordan W.C."/>
            <person name="Karpen G.H."/>
            <person name="Kataoka E."/>
            <person name="Keightley P.D."/>
            <person name="Kheradpour P."/>
            <person name="Kirkness E.F."/>
            <person name="Koerich L.B."/>
            <person name="Kristiansen K."/>
            <person name="Kudrna D."/>
            <person name="Kulathinal R.J."/>
            <person name="Kumar S."/>
            <person name="Kwok R."/>
            <person name="Lander E."/>
            <person name="Langley C.H."/>
            <person name="Lapoint R."/>
            <person name="Lazzaro B.P."/>
            <person name="Lee S.J."/>
            <person name="Levesque L."/>
            <person name="Li R."/>
            <person name="Lin C.F."/>
            <person name="Lin M.F."/>
            <person name="Lindblad-Toh K."/>
            <person name="Llopart A."/>
            <person name="Long M."/>
            <person name="Low L."/>
            <person name="Lozovsky E."/>
            <person name="Lu J."/>
            <person name="Luo M."/>
            <person name="Machado C.A."/>
            <person name="Makalowski W."/>
            <person name="Marzo M."/>
            <person name="Matsuda M."/>
            <person name="Matzkin L."/>
            <person name="McAllister B."/>
            <person name="McBride C.S."/>
            <person name="McKernan B."/>
            <person name="McKernan K."/>
            <person name="Mendez-Lago M."/>
            <person name="Minx P."/>
            <person name="Mollenhauer M.U."/>
            <person name="Montooth K."/>
            <person name="Mount S.M."/>
            <person name="Mu X."/>
            <person name="Myers E."/>
            <person name="Negre B."/>
            <person name="Newfeld S."/>
            <person name="Nielsen R."/>
            <person name="Noor M.A."/>
            <person name="O'Grady P."/>
            <person name="Pachter L."/>
            <person name="Papaceit M."/>
            <person name="Parisi M.J."/>
            <person name="Parisi M."/>
            <person name="Parts L."/>
            <person name="Pedersen J.S."/>
            <person name="Pesole G."/>
            <person name="Phillippy A.M."/>
            <person name="Ponting C.P."/>
            <person name="Pop M."/>
            <person name="Porcelli D."/>
            <person name="Powell J.R."/>
            <person name="Prohaska S."/>
            <person name="Pruitt K."/>
            <person name="Puig M."/>
            <person name="Quesneville H."/>
            <person name="Ram K.R."/>
            <person name="Rand D."/>
            <person name="Rasmussen M.D."/>
            <person name="Reed L.K."/>
            <person name="Reenan R."/>
            <person name="Reily A."/>
            <person name="Remington K.A."/>
            <person name="Rieger T.T."/>
            <person name="Ritchie M.G."/>
            <person name="Robin C."/>
            <person name="Rogers Y.H."/>
            <person name="Rohde C."/>
            <person name="Rozas J."/>
            <person name="Rubenfield M.J."/>
            <person name="Ruiz A."/>
            <person name="Russo S."/>
            <person name="Salzberg S.L."/>
            <person name="Sanchez-Gracia A."/>
            <person name="Saranga D.J."/>
            <person name="Sato H."/>
            <person name="Schaeffer S.W."/>
            <person name="Schatz M.C."/>
            <person name="Schlenke T."/>
            <person name="Schwartz R."/>
            <person name="Segarra C."/>
            <person name="Singh R.S."/>
            <person name="Sirot L."/>
            <person name="Sirota M."/>
            <person name="Sisneros N.B."/>
            <person name="Smith C.D."/>
            <person name="Smith T.F."/>
            <person name="Spieth J."/>
            <person name="Stage D.E."/>
            <person name="Stark A."/>
            <person name="Stephan W."/>
            <person name="Strausberg R.L."/>
            <person name="Strempel S."/>
            <person name="Sturgill D."/>
            <person name="Sutton G."/>
            <person name="Sutton G.G."/>
            <person name="Tao W."/>
            <person name="Teichmann S."/>
            <person name="Tobari Y.N."/>
            <person name="Tomimura Y."/>
            <person name="Tsolas J.M."/>
            <person name="Valente V.L."/>
            <person name="Venter E."/>
            <person name="Venter J.C."/>
            <person name="Vicario S."/>
            <person name="Vieira F.G."/>
            <person name="Vilella A.J."/>
            <person name="Villasante A."/>
            <person name="Walenz B."/>
            <person name="Wang J."/>
            <person name="Wasserman M."/>
            <person name="Watts T."/>
            <person name="Wilson D."/>
            <person name="Wilson R.K."/>
            <person name="Wing R.A."/>
            <person name="Wolfner M.F."/>
            <person name="Wong A."/>
            <person name="Wong G.K."/>
            <person name="Wu C.I."/>
            <person name="Wu G."/>
            <person name="Yamamoto D."/>
            <person name="Yang H.P."/>
            <person name="Yang S.P."/>
            <person name="Yorke J.A."/>
            <person name="Yoshida K."/>
            <person name="Zdobnov E."/>
            <person name="Zhang P."/>
            <person name="Zhang Y."/>
            <person name="Zimin A.V."/>
            <person name="Baldwin J."/>
            <person name="Abdouelleil A."/>
            <person name="Abdulkadir J."/>
            <person name="Abebe A."/>
            <person name="Abera B."/>
            <person name="Abreu J."/>
            <person name="Acer S.C."/>
            <person name="Aftuck L."/>
            <person name="Alexander A."/>
            <person name="An P."/>
            <person name="Anderson E."/>
            <person name="Anderson S."/>
            <person name="Arachi H."/>
            <person name="Azer M."/>
            <person name="Bachantsang P."/>
            <person name="Barry A."/>
            <person name="Bayul T."/>
            <person name="Berlin A."/>
            <person name="Bessette D."/>
            <person name="Bloom T."/>
            <person name="Blye J."/>
            <person name="Boguslavskiy L."/>
            <person name="Bonnet C."/>
            <person name="Boukhgalter B."/>
            <person name="Bourzgui I."/>
            <person name="Brown A."/>
            <person name="Cahill P."/>
            <person name="Channer S."/>
            <person name="Cheshatsang Y."/>
            <person name="Chuda L."/>
            <person name="Citroen M."/>
            <person name="Collymore A."/>
            <person name="Cooke P."/>
            <person name="Costello M."/>
            <person name="D'Aco K."/>
            <person name="Daza R."/>
            <person name="De Haan G."/>
            <person name="DeGray S."/>
            <person name="DeMaso C."/>
            <person name="Dhargay N."/>
            <person name="Dooley K."/>
            <person name="Dooley E."/>
            <person name="Doricent M."/>
            <person name="Dorje P."/>
            <person name="Dorjee K."/>
            <person name="Dupes A."/>
            <person name="Elong R."/>
            <person name="Falk J."/>
            <person name="Farina A."/>
            <person name="Faro S."/>
            <person name="Ferguson D."/>
            <person name="Fisher S."/>
            <person name="Foley C.D."/>
            <person name="Franke A."/>
            <person name="Friedrich D."/>
            <person name="Gadbois L."/>
            <person name="Gearin G."/>
            <person name="Gearin C.R."/>
            <person name="Giannoukos G."/>
            <person name="Goode T."/>
            <person name="Graham J."/>
            <person name="Grandbois E."/>
            <person name="Grewal S."/>
            <person name="Gyaltsen K."/>
            <person name="Hafez N."/>
            <person name="Hagos B."/>
            <person name="Hall J."/>
            <person name="Henson C."/>
            <person name="Hollinger A."/>
            <person name="Honan T."/>
            <person name="Huard M.D."/>
            <person name="Hughes L."/>
            <person name="Hurhula B."/>
            <person name="Husby M.E."/>
            <person name="Kamat A."/>
            <person name="Kanga B."/>
            <person name="Kashin S."/>
            <person name="Khazanovich D."/>
            <person name="Kisner P."/>
            <person name="Lance K."/>
            <person name="Lara M."/>
            <person name="Lee W."/>
            <person name="Lennon N."/>
            <person name="Letendre F."/>
            <person name="LeVine R."/>
            <person name="Lipovsky A."/>
            <person name="Liu X."/>
            <person name="Liu J."/>
            <person name="Liu S."/>
            <person name="Lokyitsang T."/>
            <person name="Lokyitsang Y."/>
            <person name="Lubonja R."/>
            <person name="Lui A."/>
            <person name="MacDonald P."/>
            <person name="Magnisalis V."/>
            <person name="Maru K."/>
            <person name="Matthews C."/>
            <person name="McCusker W."/>
            <person name="McDonough S."/>
            <person name="Mehta T."/>
            <person name="Meldrim J."/>
            <person name="Meneus L."/>
            <person name="Mihai O."/>
            <person name="Mihalev A."/>
            <person name="Mihova T."/>
            <person name="Mittelman R."/>
            <person name="Mlenga V."/>
            <person name="Montmayeur A."/>
            <person name="Mulrain L."/>
            <person name="Navidi A."/>
            <person name="Naylor J."/>
            <person name="Negash T."/>
            <person name="Nguyen T."/>
            <person name="Nguyen N."/>
            <person name="Nicol R."/>
            <person name="Norbu C."/>
            <person name="Norbu N."/>
            <person name="Novod N."/>
            <person name="O'Neill B."/>
            <person name="Osman S."/>
            <person name="Markiewicz E."/>
            <person name="Oyono O.L."/>
            <person name="Patti C."/>
            <person name="Phunkhang P."/>
            <person name="Pierre F."/>
            <person name="Priest M."/>
            <person name="Raghuraman S."/>
            <person name="Rege F."/>
            <person name="Reyes R."/>
            <person name="Rise C."/>
            <person name="Rogov P."/>
            <person name="Ross K."/>
            <person name="Ryan E."/>
            <person name="Settipalli S."/>
            <person name="Shea T."/>
            <person name="Sherpa N."/>
            <person name="Shi L."/>
            <person name="Shih D."/>
            <person name="Sparrow T."/>
            <person name="Spaulding J."/>
            <person name="Stalker J."/>
            <person name="Stange-Thomann N."/>
            <person name="Stavropoulos S."/>
            <person name="Stone C."/>
            <person name="Strader C."/>
            <person name="Tesfaye S."/>
            <person name="Thomson T."/>
            <person name="Thoulutsang Y."/>
            <person name="Thoulutsang D."/>
            <person name="Topham K."/>
            <person name="Topping I."/>
            <person name="Tsamla T."/>
            <person name="Vassiliev H."/>
            <person name="Vo A."/>
            <person name="Wangchuk T."/>
            <person name="Wangdi T."/>
            <person name="Weiand M."/>
            <person name="Wilkinson J."/>
            <person name="Wilson A."/>
            <person name="Yadav S."/>
            <person name="Young G."/>
            <person name="Yu Q."/>
            <person name="Zembek L."/>
            <person name="Zhong D."/>
            <person name="Zimmer A."/>
            <person name="Zwirko Z."/>
            <person name="Jaffe D.B."/>
            <person name="Alvarez P."/>
            <person name="Brockman W."/>
            <person name="Butler J."/>
            <person name="Chin C."/>
            <person name="Gnerre S."/>
            <person name="Grabherr M."/>
            <person name="Kleber M."/>
            <person name="Mauceli E."/>
            <person name="MacCallum I."/>
        </authorList>
    </citation>
    <scope>NUCLEOTIDE SEQUENCE [LARGE SCALE GENOMIC DNA]</scope>
    <source>
        <strain evidence="3">Tucson 14024-0371.13</strain>
    </source>
</reference>
<dbReference type="AlphaFoldDB" id="B3MHJ5"/>
<dbReference type="OMA" id="PYYGIRQ"/>
<protein>
    <submittedName>
        <fullName evidence="2">Uncharacterized protein</fullName>
    </submittedName>
</protein>
<dbReference type="GO" id="GO:0031982">
    <property type="term" value="C:vesicle"/>
    <property type="evidence" value="ECO:0007669"/>
    <property type="project" value="EnsemblMetazoa"/>
</dbReference>
<dbReference type="eggNOG" id="ENOG502T85V">
    <property type="taxonomic scope" value="Eukaryota"/>
</dbReference>
<evidence type="ECO:0000313" key="2">
    <source>
        <dbReference type="EMBL" id="EDV35831.1"/>
    </source>
</evidence>
<dbReference type="GO" id="GO:0007369">
    <property type="term" value="P:gastrulation"/>
    <property type="evidence" value="ECO:0007669"/>
    <property type="project" value="EnsemblMetazoa"/>
</dbReference>
<dbReference type="HOGENOM" id="CLU_172772_0_0_1"/>
<dbReference type="KEGG" id="dan:6495515"/>
<accession>B3MHJ5</accession>
<sequence>MKVVAILLLSTLSVALVVAFPGNHLADAAVPAGGLYAVAVAPAADAGSAESPTSEADQNTNSIRKPRNILSKLFHHEPKTVVVQPIIIERPAYQPNYGYQNPNIYYNQGRRIY</sequence>
<dbReference type="OrthoDB" id="7872826at2759"/>
<proteinExistence type="predicted"/>
<evidence type="ECO:0000313" key="3">
    <source>
        <dbReference type="Proteomes" id="UP000007801"/>
    </source>
</evidence>
<dbReference type="Proteomes" id="UP000007801">
    <property type="component" value="Unassembled WGS sequence"/>
</dbReference>
<organism evidence="2 3">
    <name type="scientific">Drosophila ananassae</name>
    <name type="common">Fruit fly</name>
    <dbReference type="NCBI Taxonomy" id="7217"/>
    <lineage>
        <taxon>Eukaryota</taxon>
        <taxon>Metazoa</taxon>
        <taxon>Ecdysozoa</taxon>
        <taxon>Arthropoda</taxon>
        <taxon>Hexapoda</taxon>
        <taxon>Insecta</taxon>
        <taxon>Pterygota</taxon>
        <taxon>Neoptera</taxon>
        <taxon>Endopterygota</taxon>
        <taxon>Diptera</taxon>
        <taxon>Brachycera</taxon>
        <taxon>Muscomorpha</taxon>
        <taxon>Ephydroidea</taxon>
        <taxon>Drosophilidae</taxon>
        <taxon>Drosophila</taxon>
        <taxon>Sophophora</taxon>
    </lineage>
</organism>
<dbReference type="EMBL" id="CH902619">
    <property type="protein sequence ID" value="EDV35831.1"/>
    <property type="molecule type" value="Genomic_DNA"/>
</dbReference>
<dbReference type="STRING" id="7217.B3MHJ5"/>
<dbReference type="FunCoup" id="B3MHJ5">
    <property type="interactions" value="1"/>
</dbReference>
<feature type="chain" id="PRO_5002790733" evidence="1">
    <location>
        <begin position="20"/>
        <end position="113"/>
    </location>
</feature>